<dbReference type="EMBL" id="LSYS01002182">
    <property type="protein sequence ID" value="OPJ86684.1"/>
    <property type="molecule type" value="Genomic_DNA"/>
</dbReference>
<name>A0A1V4KQI2_PATFA</name>
<protein>
    <submittedName>
        <fullName evidence="2">Uncharacterized protein</fullName>
    </submittedName>
</protein>
<accession>A0A1V4KQI2</accession>
<proteinExistence type="predicted"/>
<dbReference type="Proteomes" id="UP000190648">
    <property type="component" value="Unassembled WGS sequence"/>
</dbReference>
<organism evidence="2 3">
    <name type="scientific">Patagioenas fasciata monilis</name>
    <dbReference type="NCBI Taxonomy" id="372326"/>
    <lineage>
        <taxon>Eukaryota</taxon>
        <taxon>Metazoa</taxon>
        <taxon>Chordata</taxon>
        <taxon>Craniata</taxon>
        <taxon>Vertebrata</taxon>
        <taxon>Euteleostomi</taxon>
        <taxon>Archelosauria</taxon>
        <taxon>Archosauria</taxon>
        <taxon>Dinosauria</taxon>
        <taxon>Saurischia</taxon>
        <taxon>Theropoda</taxon>
        <taxon>Coelurosauria</taxon>
        <taxon>Aves</taxon>
        <taxon>Neognathae</taxon>
        <taxon>Neoaves</taxon>
        <taxon>Columbimorphae</taxon>
        <taxon>Columbiformes</taxon>
        <taxon>Columbidae</taxon>
        <taxon>Patagioenas</taxon>
    </lineage>
</organism>
<keyword evidence="3" id="KW-1185">Reference proteome</keyword>
<gene>
    <name evidence="2" type="ORF">AV530_006805</name>
</gene>
<dbReference type="AlphaFoldDB" id="A0A1V4KQI2"/>
<evidence type="ECO:0000256" key="1">
    <source>
        <dbReference type="SAM" id="MobiDB-lite"/>
    </source>
</evidence>
<comment type="caution">
    <text evidence="2">The sequence shown here is derived from an EMBL/GenBank/DDBJ whole genome shotgun (WGS) entry which is preliminary data.</text>
</comment>
<evidence type="ECO:0000313" key="3">
    <source>
        <dbReference type="Proteomes" id="UP000190648"/>
    </source>
</evidence>
<evidence type="ECO:0000313" key="2">
    <source>
        <dbReference type="EMBL" id="OPJ86684.1"/>
    </source>
</evidence>
<feature type="region of interest" description="Disordered" evidence="1">
    <location>
        <begin position="46"/>
        <end position="74"/>
    </location>
</feature>
<reference evidence="2 3" key="1">
    <citation type="submission" date="2016-02" db="EMBL/GenBank/DDBJ databases">
        <title>Band-tailed pigeon sequencing and assembly.</title>
        <authorList>
            <person name="Soares A.E."/>
            <person name="Novak B.J."/>
            <person name="Rice E.S."/>
            <person name="O'Connell B."/>
            <person name="Chang D."/>
            <person name="Weber S."/>
            <person name="Shapiro B."/>
        </authorList>
    </citation>
    <scope>NUCLEOTIDE SEQUENCE [LARGE SCALE GENOMIC DNA]</scope>
    <source>
        <strain evidence="2">BTP2013</strain>
        <tissue evidence="2">Blood</tissue>
    </source>
</reference>
<feature type="compositionally biased region" description="Low complexity" evidence="1">
    <location>
        <begin position="46"/>
        <end position="66"/>
    </location>
</feature>
<sequence>MPAGRTNEPCGLRTRPSERGLQLNRFTLKFLGFLCHCASSQPVRAGHVTSGTSATSSAALAGAAASNDVHPGSIREWELQRKECDFINSKPQTLMGSRGEPAG</sequence>